<dbReference type="Proteomes" id="UP001050691">
    <property type="component" value="Unassembled WGS sequence"/>
</dbReference>
<dbReference type="AlphaFoldDB" id="A0AAV5AN81"/>
<gene>
    <name evidence="1" type="ORF">Clacol_010343</name>
</gene>
<dbReference type="EMBL" id="BPWL01000012">
    <property type="protein sequence ID" value="GJJ16064.1"/>
    <property type="molecule type" value="Genomic_DNA"/>
</dbReference>
<proteinExistence type="predicted"/>
<name>A0AAV5AN81_9AGAM</name>
<accession>A0AAV5AN81</accession>
<comment type="caution">
    <text evidence="1">The sequence shown here is derived from an EMBL/GenBank/DDBJ whole genome shotgun (WGS) entry which is preliminary data.</text>
</comment>
<keyword evidence="2" id="KW-1185">Reference proteome</keyword>
<reference evidence="1" key="1">
    <citation type="submission" date="2021-10" db="EMBL/GenBank/DDBJ databases">
        <title>De novo Genome Assembly of Clathrus columnatus (Basidiomycota, Fungi) Using Illumina and Nanopore Sequence Data.</title>
        <authorList>
            <person name="Ogiso-Tanaka E."/>
            <person name="Itagaki H."/>
            <person name="Hosoya T."/>
            <person name="Hosaka K."/>
        </authorList>
    </citation>
    <scope>NUCLEOTIDE SEQUENCE</scope>
    <source>
        <strain evidence="1">MO-923</strain>
    </source>
</reference>
<evidence type="ECO:0000313" key="1">
    <source>
        <dbReference type="EMBL" id="GJJ16064.1"/>
    </source>
</evidence>
<sequence length="117" mass="13179">MPKLPIAHIPPGIYIIESIEYYGRWSLLYLSDPEGIFILEPEAPPVPISAVSQLVPLQAFTTDIPNVYQILVASHPDRPDRKAYGAEGPESDWAVDFQPLITTEPTQKWKFKPHNKA</sequence>
<evidence type="ECO:0000313" key="2">
    <source>
        <dbReference type="Proteomes" id="UP001050691"/>
    </source>
</evidence>
<protein>
    <submittedName>
        <fullName evidence="1">Uncharacterized protein</fullName>
    </submittedName>
</protein>
<organism evidence="1 2">
    <name type="scientific">Clathrus columnatus</name>
    <dbReference type="NCBI Taxonomy" id="1419009"/>
    <lineage>
        <taxon>Eukaryota</taxon>
        <taxon>Fungi</taxon>
        <taxon>Dikarya</taxon>
        <taxon>Basidiomycota</taxon>
        <taxon>Agaricomycotina</taxon>
        <taxon>Agaricomycetes</taxon>
        <taxon>Phallomycetidae</taxon>
        <taxon>Phallales</taxon>
        <taxon>Clathraceae</taxon>
        <taxon>Clathrus</taxon>
    </lineage>
</organism>